<reference evidence="1" key="1">
    <citation type="journal article" date="2019" name="Sci. Rep.">
        <title>Draft genome of Tanacetum cinerariifolium, the natural source of mosquito coil.</title>
        <authorList>
            <person name="Yamashiro T."/>
            <person name="Shiraishi A."/>
            <person name="Satake H."/>
            <person name="Nakayama K."/>
        </authorList>
    </citation>
    <scope>NUCLEOTIDE SEQUENCE</scope>
</reference>
<sequence length="63" mass="6919">HPQHMVSPPQRSHRQHALGLGYNLVKVVPALAPQGHACNLERVVPALAPQGQVFNLERVVPEE</sequence>
<dbReference type="EMBL" id="BKCJ010386172">
    <property type="protein sequence ID" value="GFA21061.1"/>
    <property type="molecule type" value="Genomic_DNA"/>
</dbReference>
<evidence type="ECO:0000313" key="1">
    <source>
        <dbReference type="EMBL" id="GFA21061.1"/>
    </source>
</evidence>
<feature type="non-terminal residue" evidence="1">
    <location>
        <position position="1"/>
    </location>
</feature>
<organism evidence="1">
    <name type="scientific">Tanacetum cinerariifolium</name>
    <name type="common">Dalmatian daisy</name>
    <name type="synonym">Chrysanthemum cinerariifolium</name>
    <dbReference type="NCBI Taxonomy" id="118510"/>
    <lineage>
        <taxon>Eukaryota</taxon>
        <taxon>Viridiplantae</taxon>
        <taxon>Streptophyta</taxon>
        <taxon>Embryophyta</taxon>
        <taxon>Tracheophyta</taxon>
        <taxon>Spermatophyta</taxon>
        <taxon>Magnoliopsida</taxon>
        <taxon>eudicotyledons</taxon>
        <taxon>Gunneridae</taxon>
        <taxon>Pentapetalae</taxon>
        <taxon>asterids</taxon>
        <taxon>campanulids</taxon>
        <taxon>Asterales</taxon>
        <taxon>Asteraceae</taxon>
        <taxon>Asteroideae</taxon>
        <taxon>Anthemideae</taxon>
        <taxon>Anthemidinae</taxon>
        <taxon>Tanacetum</taxon>
    </lineage>
</organism>
<comment type="caution">
    <text evidence="1">The sequence shown here is derived from an EMBL/GenBank/DDBJ whole genome shotgun (WGS) entry which is preliminary data.</text>
</comment>
<accession>A0A699J976</accession>
<gene>
    <name evidence="1" type="ORF">Tci_593033</name>
</gene>
<protein>
    <submittedName>
        <fullName evidence="1">Uncharacterized protein</fullName>
    </submittedName>
</protein>
<name>A0A699J976_TANCI</name>
<dbReference type="AlphaFoldDB" id="A0A699J976"/>
<proteinExistence type="predicted"/>